<reference evidence="2" key="2">
    <citation type="journal article" date="2023" name="Microorganisms">
        <title>Isolation and Genomic Characteristics of Cat-Borne Campylobacter felis sp. nov. and Sheep-Borne Campylobacter ovis sp. nov.</title>
        <authorList>
            <person name="Wang H."/>
            <person name="Li Y."/>
            <person name="Gu Y."/>
            <person name="Zhou G."/>
            <person name="Chen X."/>
            <person name="Zhang X."/>
            <person name="Shao Z."/>
            <person name="Zhang J."/>
            <person name="Zhang M."/>
        </authorList>
    </citation>
    <scope>NUCLEOTIDE SEQUENCE</scope>
    <source>
        <strain evidence="2">PS10</strain>
    </source>
</reference>
<organism evidence="2 3">
    <name type="scientific">Campylobacter gastrosuis</name>
    <dbReference type="NCBI Taxonomy" id="2974576"/>
    <lineage>
        <taxon>Bacteria</taxon>
        <taxon>Pseudomonadati</taxon>
        <taxon>Campylobacterota</taxon>
        <taxon>Epsilonproteobacteria</taxon>
        <taxon>Campylobacterales</taxon>
        <taxon>Campylobacteraceae</taxon>
        <taxon>Campylobacter</taxon>
    </lineage>
</organism>
<accession>A0ABT7HRR9</accession>
<feature type="transmembrane region" description="Helical" evidence="1">
    <location>
        <begin position="12"/>
        <end position="30"/>
    </location>
</feature>
<proteinExistence type="predicted"/>
<comment type="caution">
    <text evidence="2">The sequence shown here is derived from an EMBL/GenBank/DDBJ whole genome shotgun (WGS) entry which is preliminary data.</text>
</comment>
<keyword evidence="1" id="KW-0472">Membrane</keyword>
<name>A0ABT7HRR9_9BACT</name>
<dbReference type="Proteomes" id="UP001173801">
    <property type="component" value="Unassembled WGS sequence"/>
</dbReference>
<keyword evidence="1" id="KW-0812">Transmembrane</keyword>
<protein>
    <submittedName>
        <fullName evidence="2">Chemotaxis protein</fullName>
    </submittedName>
</protein>
<reference evidence="2" key="1">
    <citation type="submission" date="2022-08" db="EMBL/GenBank/DDBJ databases">
        <authorList>
            <person name="Wang H."/>
        </authorList>
    </citation>
    <scope>NUCLEOTIDE SEQUENCE</scope>
    <source>
        <strain evidence="2">PS10</strain>
    </source>
</reference>
<evidence type="ECO:0000256" key="1">
    <source>
        <dbReference type="SAM" id="Phobius"/>
    </source>
</evidence>
<evidence type="ECO:0000313" key="2">
    <source>
        <dbReference type="EMBL" id="MDL0089591.1"/>
    </source>
</evidence>
<feature type="transmembrane region" description="Helical" evidence="1">
    <location>
        <begin position="42"/>
        <end position="60"/>
    </location>
</feature>
<keyword evidence="1" id="KW-1133">Transmembrane helix</keyword>
<evidence type="ECO:0000313" key="3">
    <source>
        <dbReference type="Proteomes" id="UP001173801"/>
    </source>
</evidence>
<dbReference type="EMBL" id="JANURM010000016">
    <property type="protein sequence ID" value="MDL0089591.1"/>
    <property type="molecule type" value="Genomic_DNA"/>
</dbReference>
<dbReference type="RefSeq" id="WP_284938281.1">
    <property type="nucleotide sequence ID" value="NZ_JANURM010000016.1"/>
</dbReference>
<keyword evidence="3" id="KW-1185">Reference proteome</keyword>
<sequence>MLKVKIIYKFSIIILLVLAILTLLISRLNFINENYTQNLLNAHKIAGITLFLIAFLHIILKRKKLIKLTNEFLDIILKRKNPSFCNMERLVNALEHHTLKSLSVAFDINLKLLLNTIKNEGVKFNDEYQTLRKIAKLNDKNIFFVIVLIIETKLNKS</sequence>
<gene>
    <name evidence="2" type="ORF">NYG85_09500</name>
</gene>